<comment type="caution">
    <text evidence="1">The sequence shown here is derived from an EMBL/GenBank/DDBJ whole genome shotgun (WGS) entry which is preliminary data.</text>
</comment>
<reference evidence="1 2" key="1">
    <citation type="submission" date="2024-07" db="EMBL/GenBank/DDBJ databases">
        <authorList>
            <person name="Akdeniz Z."/>
        </authorList>
    </citation>
    <scope>NUCLEOTIDE SEQUENCE [LARGE SCALE GENOMIC DNA]</scope>
</reference>
<organism evidence="1 2">
    <name type="scientific">Hexamita inflata</name>
    <dbReference type="NCBI Taxonomy" id="28002"/>
    <lineage>
        <taxon>Eukaryota</taxon>
        <taxon>Metamonada</taxon>
        <taxon>Diplomonadida</taxon>
        <taxon>Hexamitidae</taxon>
        <taxon>Hexamitinae</taxon>
        <taxon>Hexamita</taxon>
    </lineage>
</organism>
<keyword evidence="2" id="KW-1185">Reference proteome</keyword>
<dbReference type="EMBL" id="CAXDID020000080">
    <property type="protein sequence ID" value="CAL6018463.1"/>
    <property type="molecule type" value="Genomic_DNA"/>
</dbReference>
<evidence type="ECO:0000313" key="1">
    <source>
        <dbReference type="EMBL" id="CAL6018463.1"/>
    </source>
</evidence>
<sequence length="222" mass="26146">MKQTCLRLETIGRVRTPNKTWTAIDYSGSTFQYSAFLPQIIRRTIVLLTLSSPVRNATRQALVRNSHMESKSRSEAVPIFVCFSRVDLCSQAFAESYNLKGVALLDAIKQIWILLTRTPAQINDLVFVYLYKRLYIYTNDCTFIQTIVYLYKRLYIYTNDCIFIQTIVHLYKRLCICTNDCTFIQTIVYLYKRLYICTNDCIFIQTIVYLYKRLYICQPVDI</sequence>
<evidence type="ECO:0000313" key="2">
    <source>
        <dbReference type="Proteomes" id="UP001642409"/>
    </source>
</evidence>
<gene>
    <name evidence="1" type="ORF">HINF_LOCUS26483</name>
</gene>
<protein>
    <submittedName>
        <fullName evidence="1">Putative_leucine-rich repeats and immunoglobulin domains 3</fullName>
    </submittedName>
</protein>
<accession>A0ABP1IL16</accession>
<proteinExistence type="predicted"/>
<name>A0ABP1IL16_9EUKA</name>
<dbReference type="Proteomes" id="UP001642409">
    <property type="component" value="Unassembled WGS sequence"/>
</dbReference>